<dbReference type="InterPro" id="IPR036890">
    <property type="entry name" value="HATPase_C_sf"/>
</dbReference>
<dbReference type="AlphaFoldDB" id="A0A2H0UWF3"/>
<name>A0A2H0UWF3_9BACT</name>
<dbReference type="Gene3D" id="3.30.565.10">
    <property type="entry name" value="Histidine kinase-like ATPase, C-terminal domain"/>
    <property type="match status" value="1"/>
</dbReference>
<evidence type="ECO:0000313" key="2">
    <source>
        <dbReference type="Proteomes" id="UP000230882"/>
    </source>
</evidence>
<dbReference type="SUPFAM" id="SSF55874">
    <property type="entry name" value="ATPase domain of HSP90 chaperone/DNA topoisomerase II/histidine kinase"/>
    <property type="match status" value="1"/>
</dbReference>
<organism evidence="1 2">
    <name type="scientific">bacterium (Candidatus Gribaldobacteria) CG10_big_fil_rev_8_21_14_0_10_37_46</name>
    <dbReference type="NCBI Taxonomy" id="2014276"/>
    <lineage>
        <taxon>Bacteria</taxon>
        <taxon>Candidatus Gribaldobacteria</taxon>
    </lineage>
</organism>
<sequence length="281" mass="32064">MKTLKAHNPKDESLLQQLIALYSTFRNLLPNERVEFNLEDLGWAFPLLILPISSYIRDTKSTFKLPKDQSPAFYLQTIQFPGGVTSVSEFQKIKNYIPIGVLQAKDRVERERLETCFAEMIYKILKPTVAVENAIYLPLTELITNIFDHSKKEEGYVFGQYYPTKGFLDLCIIDRGRGLATSYKEERNLNFTDKKAIIQALSGTSVKLEKMRGFGIRVSKRIICEGLEGSFILLSGKAALYSSQKEEKIFSLPGFYWQGVIIGYRILPPKRPVDITPFLEG</sequence>
<dbReference type="Proteomes" id="UP000230882">
    <property type="component" value="Unassembled WGS sequence"/>
</dbReference>
<protein>
    <submittedName>
        <fullName evidence="1">Uncharacterized protein</fullName>
    </submittedName>
</protein>
<reference evidence="2" key="1">
    <citation type="submission" date="2017-09" db="EMBL/GenBank/DDBJ databases">
        <title>Depth-based differentiation of microbial function through sediment-hosted aquifers and enrichment of novel symbionts in the deep terrestrial subsurface.</title>
        <authorList>
            <person name="Probst A.J."/>
            <person name="Ladd B."/>
            <person name="Jarett J.K."/>
            <person name="Geller-Mcgrath D.E."/>
            <person name="Sieber C.M.K."/>
            <person name="Emerson J.B."/>
            <person name="Anantharaman K."/>
            <person name="Thomas B.C."/>
            <person name="Malmstrom R."/>
            <person name="Stieglmeier M."/>
            <person name="Klingl A."/>
            <person name="Woyke T."/>
            <person name="Ryan C.M."/>
            <person name="Banfield J.F."/>
        </authorList>
    </citation>
    <scope>NUCLEOTIDE SEQUENCE [LARGE SCALE GENOMIC DNA]</scope>
</reference>
<accession>A0A2H0UWF3</accession>
<proteinExistence type="predicted"/>
<comment type="caution">
    <text evidence="1">The sequence shown here is derived from an EMBL/GenBank/DDBJ whole genome shotgun (WGS) entry which is preliminary data.</text>
</comment>
<gene>
    <name evidence="1" type="ORF">COU02_00950</name>
</gene>
<evidence type="ECO:0000313" key="1">
    <source>
        <dbReference type="EMBL" id="PIR91176.1"/>
    </source>
</evidence>
<dbReference type="EMBL" id="PFAU01000024">
    <property type="protein sequence ID" value="PIR91176.1"/>
    <property type="molecule type" value="Genomic_DNA"/>
</dbReference>